<protein>
    <recommendedName>
        <fullName evidence="4">Acyltransferase</fullName>
    </recommendedName>
</protein>
<reference evidence="2 3" key="1">
    <citation type="submission" date="2016-10" db="EMBL/GenBank/DDBJ databases">
        <authorList>
            <person name="de Groot N.N."/>
        </authorList>
    </citation>
    <scope>NUCLEOTIDE SEQUENCE [LARGE SCALE GENOMIC DNA]</scope>
    <source>
        <strain evidence="2 3">DSM 19803</strain>
    </source>
</reference>
<name>A0A1G7UL94_9FLAO</name>
<dbReference type="PANTHER" id="PTHR43300">
    <property type="entry name" value="ACETYLTRANSFERASE"/>
    <property type="match status" value="1"/>
</dbReference>
<dbReference type="CDD" id="cd04647">
    <property type="entry name" value="LbH_MAT_like"/>
    <property type="match status" value="1"/>
</dbReference>
<comment type="similarity">
    <text evidence="1">Belongs to the transferase hexapeptide repeat family.</text>
</comment>
<dbReference type="InterPro" id="IPR050179">
    <property type="entry name" value="Trans_hexapeptide_repeat"/>
</dbReference>
<evidence type="ECO:0000313" key="2">
    <source>
        <dbReference type="EMBL" id="SDG47500.1"/>
    </source>
</evidence>
<dbReference type="InterPro" id="IPR011004">
    <property type="entry name" value="Trimer_LpxA-like_sf"/>
</dbReference>
<sequence length="223" mass="25345">MKKVLSFIVVFFPWKIKRWLLVKIWKYELHPTSKIGLSYIFPVKLIMDEYSSIGHFNIAINLEQIILGQKSSIARSNWITGYPTNKKKSLHFTHQIGRRSELIIGNDSAITKHHHIDCTNQILIGDYVTIAGYYSQFLTHSINIYDSKQDSKPIKIGDYCFVGTNSVLLGGANLPAYSVLGAKSLLNKDFNEGYTLYGGVPAKPISRISSEAKYFIREEGFVY</sequence>
<organism evidence="2 3">
    <name type="scientific">Psychroflexus sediminis</name>
    <dbReference type="NCBI Taxonomy" id="470826"/>
    <lineage>
        <taxon>Bacteria</taxon>
        <taxon>Pseudomonadati</taxon>
        <taxon>Bacteroidota</taxon>
        <taxon>Flavobacteriia</taxon>
        <taxon>Flavobacteriales</taxon>
        <taxon>Flavobacteriaceae</taxon>
        <taxon>Psychroflexus</taxon>
    </lineage>
</organism>
<dbReference type="RefSeq" id="WP_093365022.1">
    <property type="nucleotide sequence ID" value="NZ_FNCW01000002.1"/>
</dbReference>
<evidence type="ECO:0000313" key="3">
    <source>
        <dbReference type="Proteomes" id="UP000199296"/>
    </source>
</evidence>
<accession>A0A1G7UL94</accession>
<proteinExistence type="inferred from homology"/>
<dbReference type="Proteomes" id="UP000199296">
    <property type="component" value="Unassembled WGS sequence"/>
</dbReference>
<evidence type="ECO:0000256" key="1">
    <source>
        <dbReference type="ARBA" id="ARBA00007274"/>
    </source>
</evidence>
<keyword evidence="3" id="KW-1185">Reference proteome</keyword>
<dbReference type="Gene3D" id="2.160.10.10">
    <property type="entry name" value="Hexapeptide repeat proteins"/>
    <property type="match status" value="1"/>
</dbReference>
<dbReference type="EMBL" id="FNCW01000002">
    <property type="protein sequence ID" value="SDG47500.1"/>
    <property type="molecule type" value="Genomic_DNA"/>
</dbReference>
<gene>
    <name evidence="2" type="ORF">SAMN04488027_102109</name>
</gene>
<dbReference type="SUPFAM" id="SSF51161">
    <property type="entry name" value="Trimeric LpxA-like enzymes"/>
    <property type="match status" value="1"/>
</dbReference>
<dbReference type="OrthoDB" id="9814490at2"/>
<dbReference type="STRING" id="470826.SAMN04488027_102109"/>
<dbReference type="AlphaFoldDB" id="A0A1G7UL94"/>
<evidence type="ECO:0008006" key="4">
    <source>
        <dbReference type="Google" id="ProtNLM"/>
    </source>
</evidence>